<name>A0A486TR25_KLEPN</name>
<evidence type="ECO:0000313" key="1">
    <source>
        <dbReference type="EMBL" id="VGM28852.1"/>
    </source>
</evidence>
<sequence length="175" mass="19977">MSFIQTLSGKHFNYLDIRQDAIEIEDIATALSHICRFAGHLPEFYSVGQHSVLSSLLVPQEFALEALLHDAAEAYLQDIPAPLKHLLPDYRAIETRVDAAIRQKFGLPAEQHPTVKYADLVMLASERRDFEIDDGTVWPMLEGIIPTDQFVINPVRPGQAYGMFMNRFHQLMERR</sequence>
<proteinExistence type="predicted"/>
<dbReference type="SUPFAM" id="SSF109604">
    <property type="entry name" value="HD-domain/PDEase-like"/>
    <property type="match status" value="1"/>
</dbReference>
<dbReference type="EMBL" id="CAAHDG010000002">
    <property type="protein sequence ID" value="VGM28852.1"/>
    <property type="molecule type" value="Genomic_DNA"/>
</dbReference>
<organism evidence="1">
    <name type="scientific">Klebsiella pneumoniae</name>
    <dbReference type="NCBI Taxonomy" id="573"/>
    <lineage>
        <taxon>Bacteria</taxon>
        <taxon>Pseudomonadati</taxon>
        <taxon>Pseudomonadota</taxon>
        <taxon>Gammaproteobacteria</taxon>
        <taxon>Enterobacterales</taxon>
        <taxon>Enterobacteriaceae</taxon>
        <taxon>Klebsiella/Raoultella group</taxon>
        <taxon>Klebsiella</taxon>
        <taxon>Klebsiella pneumoniae complex</taxon>
    </lineage>
</organism>
<accession>A0A486TR25</accession>
<dbReference type="Gene3D" id="1.10.3210.10">
    <property type="entry name" value="Hypothetical protein af1432"/>
    <property type="match status" value="1"/>
</dbReference>
<evidence type="ECO:0008006" key="2">
    <source>
        <dbReference type="Google" id="ProtNLM"/>
    </source>
</evidence>
<reference evidence="1" key="1">
    <citation type="submission" date="2019-03" db="EMBL/GenBank/DDBJ databases">
        <authorList>
            <consortium name="Pathogen Informatics"/>
        </authorList>
    </citation>
    <scope>NUCLEOTIDE SEQUENCE</scope>
    <source>
        <strain evidence="1">5012STDY7626360</strain>
    </source>
</reference>
<protein>
    <recommendedName>
        <fullName evidence="2">HD family hydrolase</fullName>
    </recommendedName>
</protein>
<gene>
    <name evidence="1" type="ORF">SAMEA4873561_00694</name>
</gene>
<dbReference type="RefSeq" id="WP_032422971.1">
    <property type="nucleotide sequence ID" value="NZ_CAAGTZ010000002.1"/>
</dbReference>
<dbReference type="AlphaFoldDB" id="A0A486TR25"/>